<sequence length="100" mass="11332">MHYLLMYELAPDYLARRGEFRNEHLKLAWEAEQRGEIVIAGALAEPADYAVLLFKGDSPEVAERFAKADPYVTEGLVQSWIVRPWTTVVGKDATTPVRPE</sequence>
<dbReference type="InterPro" id="IPR011008">
    <property type="entry name" value="Dimeric_a/b-barrel"/>
</dbReference>
<name>A0ABT2A8G5_9BURK</name>
<dbReference type="Pfam" id="PF03795">
    <property type="entry name" value="YCII"/>
    <property type="match status" value="1"/>
</dbReference>
<protein>
    <submittedName>
        <fullName evidence="3">YciI-like protein</fullName>
    </submittedName>
</protein>
<feature type="domain" description="YCII-related" evidence="2">
    <location>
        <begin position="1"/>
        <end position="86"/>
    </location>
</feature>
<comment type="caution">
    <text evidence="3">The sequence shown here is derived from an EMBL/GenBank/DDBJ whole genome shotgun (WGS) entry which is preliminary data.</text>
</comment>
<dbReference type="Proteomes" id="UP001205560">
    <property type="component" value="Unassembled WGS sequence"/>
</dbReference>
<dbReference type="RefSeq" id="WP_258846269.1">
    <property type="nucleotide sequence ID" value="NZ_JANUGX010000017.1"/>
</dbReference>
<keyword evidence="4" id="KW-1185">Reference proteome</keyword>
<evidence type="ECO:0000256" key="1">
    <source>
        <dbReference type="ARBA" id="ARBA00007689"/>
    </source>
</evidence>
<proteinExistence type="inferred from homology"/>
<dbReference type="NCBIfam" id="NF009508">
    <property type="entry name" value="PRK12866.1"/>
    <property type="match status" value="1"/>
</dbReference>
<dbReference type="SUPFAM" id="SSF54909">
    <property type="entry name" value="Dimeric alpha+beta barrel"/>
    <property type="match status" value="1"/>
</dbReference>
<evidence type="ECO:0000259" key="2">
    <source>
        <dbReference type="Pfam" id="PF03795"/>
    </source>
</evidence>
<evidence type="ECO:0000313" key="3">
    <source>
        <dbReference type="EMBL" id="MCS0590489.1"/>
    </source>
</evidence>
<gene>
    <name evidence="3" type="ORF">NX782_14945</name>
</gene>
<dbReference type="PANTHER" id="PTHR33606:SF3">
    <property type="entry name" value="PROTEIN YCII"/>
    <property type="match status" value="1"/>
</dbReference>
<accession>A0ABT2A8G5</accession>
<dbReference type="InterPro" id="IPR051807">
    <property type="entry name" value="Sec-metab_biosynth-assoc"/>
</dbReference>
<evidence type="ECO:0000313" key="4">
    <source>
        <dbReference type="Proteomes" id="UP001205560"/>
    </source>
</evidence>
<dbReference type="Gene3D" id="3.30.70.1060">
    <property type="entry name" value="Dimeric alpha+beta barrel"/>
    <property type="match status" value="1"/>
</dbReference>
<comment type="similarity">
    <text evidence="1">Belongs to the YciI family.</text>
</comment>
<dbReference type="EMBL" id="JANUGX010000017">
    <property type="protein sequence ID" value="MCS0590489.1"/>
    <property type="molecule type" value="Genomic_DNA"/>
</dbReference>
<dbReference type="PANTHER" id="PTHR33606">
    <property type="entry name" value="PROTEIN YCII"/>
    <property type="match status" value="1"/>
</dbReference>
<reference evidence="3 4" key="1">
    <citation type="submission" date="2022-08" db="EMBL/GenBank/DDBJ databases">
        <title>Reclassification of Massilia species as members of the genera Telluria, Duganella, Pseudoduganella, Mokoshia gen. nov. and Zemynaea gen. nov. using orthogonal and non-orthogonal genome-based approaches.</title>
        <authorList>
            <person name="Bowman J.P."/>
        </authorList>
    </citation>
    <scope>NUCLEOTIDE SEQUENCE [LARGE SCALE GENOMIC DNA]</scope>
    <source>
        <strain evidence="3 4">LMG 28164</strain>
    </source>
</reference>
<organism evidence="3 4">
    <name type="scientific">Massilia norwichensis</name>
    <dbReference type="NCBI Taxonomy" id="1442366"/>
    <lineage>
        <taxon>Bacteria</taxon>
        <taxon>Pseudomonadati</taxon>
        <taxon>Pseudomonadota</taxon>
        <taxon>Betaproteobacteria</taxon>
        <taxon>Burkholderiales</taxon>
        <taxon>Oxalobacteraceae</taxon>
        <taxon>Telluria group</taxon>
        <taxon>Massilia</taxon>
    </lineage>
</organism>
<dbReference type="InterPro" id="IPR005545">
    <property type="entry name" value="YCII"/>
</dbReference>